<keyword evidence="6 11" id="KW-0479">Metal-binding</keyword>
<evidence type="ECO:0000256" key="4">
    <source>
        <dbReference type="ARBA" id="ARBA00022432"/>
    </source>
</evidence>
<evidence type="ECO:0000256" key="8">
    <source>
        <dbReference type="ARBA" id="ARBA00023014"/>
    </source>
</evidence>
<dbReference type="Proteomes" id="UP000182680">
    <property type="component" value="Unassembled WGS sequence"/>
</dbReference>
<comment type="cofactor">
    <cofactor evidence="1 11">
        <name>[4Fe-4S] cluster</name>
        <dbReference type="ChEBI" id="CHEBI:49883"/>
    </cofactor>
</comment>
<evidence type="ECO:0000256" key="7">
    <source>
        <dbReference type="ARBA" id="ARBA00023004"/>
    </source>
</evidence>
<sequence length="473" mass="50396">MLSVFDLFKIGIGPSSSHTVGPMVAGKAFAGELAVLGLLPLTGRVTVDLFGSLALTGEGHGTTGAILGGLEGEEPATVDTAHLVRRTAELKNNADLNLICAHRIPFIYERDMLLHKGLFLPRHSNGMKLVAYAADGTELHSRVYYSIGGGFIRTDADFETGPEEYPAPPYVYETAEELFAHCEREGKTVAQIVMVNESFWHSEAEVRRRAQAVMDVMRDSVERGCYTDGVLPGGYNVRRRAPNLLRKVSALQAQGRRDLSLWPTLYAFAVAEENASGGRVVTAPTNGAAGIVPAVLTYYQNFYPHATEDGALDFLLTAGAIGLFYKINASISGAEVGCQGEVGVACSMAAGAYCAVTGGSVKQVEVAAEIGMEHNLGLTCDPVGGLVQIPCIERNGVAAERAVNCAQLSRLEDGWQRVISLDAIIEVMYRTGLDLQSRYKETSLGGLAQAVAEGLERKKQGGAGPSGRKEAVS</sequence>
<evidence type="ECO:0000313" key="15">
    <source>
        <dbReference type="Proteomes" id="UP000182680"/>
    </source>
</evidence>
<protein>
    <recommendedName>
        <fullName evidence="11">L-serine dehydratase</fullName>
        <ecNumber evidence="11">4.3.1.17</ecNumber>
    </recommendedName>
</protein>
<accession>A0AA94HS88</accession>
<evidence type="ECO:0000256" key="5">
    <source>
        <dbReference type="ARBA" id="ARBA00022485"/>
    </source>
</evidence>
<dbReference type="InterPro" id="IPR004644">
    <property type="entry name" value="Fe-S_L-Ser_mono"/>
</dbReference>
<dbReference type="EC" id="4.3.1.17" evidence="11"/>
<dbReference type="AlphaFoldDB" id="A0AA94HS88"/>
<keyword evidence="8 11" id="KW-0411">Iron-sulfur</keyword>
<dbReference type="FunFam" id="3.30.1330.90:FF:000001">
    <property type="entry name" value="L-serine ammonia-lyase 1"/>
    <property type="match status" value="1"/>
</dbReference>
<dbReference type="GO" id="GO:0051539">
    <property type="term" value="F:4 iron, 4 sulfur cluster binding"/>
    <property type="evidence" value="ECO:0007669"/>
    <property type="project" value="UniProtKB-UniRule"/>
</dbReference>
<dbReference type="Pfam" id="PF03315">
    <property type="entry name" value="SDH_beta"/>
    <property type="match status" value="1"/>
</dbReference>
<dbReference type="EMBL" id="FPIW01000015">
    <property type="protein sequence ID" value="SFW40076.1"/>
    <property type="molecule type" value="Genomic_DNA"/>
</dbReference>
<comment type="caution">
    <text evidence="14">The sequence shown here is derived from an EMBL/GenBank/DDBJ whole genome shotgun (WGS) entry which is preliminary data.</text>
</comment>
<dbReference type="GO" id="GO:0046872">
    <property type="term" value="F:metal ion binding"/>
    <property type="evidence" value="ECO:0007669"/>
    <property type="project" value="UniProtKB-KW"/>
</dbReference>
<evidence type="ECO:0000256" key="9">
    <source>
        <dbReference type="ARBA" id="ARBA00023239"/>
    </source>
</evidence>
<evidence type="ECO:0000256" key="2">
    <source>
        <dbReference type="ARBA" id="ARBA00004742"/>
    </source>
</evidence>
<feature type="domain" description="Serine dehydratase beta chain" evidence="13">
    <location>
        <begin position="3"/>
        <end position="155"/>
    </location>
</feature>
<dbReference type="SUPFAM" id="SSF143548">
    <property type="entry name" value="Serine metabolism enzymes domain"/>
    <property type="match status" value="1"/>
</dbReference>
<evidence type="ECO:0000256" key="10">
    <source>
        <dbReference type="ARBA" id="ARBA00049406"/>
    </source>
</evidence>
<evidence type="ECO:0000259" key="12">
    <source>
        <dbReference type="Pfam" id="PF03313"/>
    </source>
</evidence>
<dbReference type="InterPro" id="IPR005130">
    <property type="entry name" value="Ser_deHydtase-like_asu"/>
</dbReference>
<keyword evidence="7 11" id="KW-0408">Iron</keyword>
<dbReference type="InterPro" id="IPR005131">
    <property type="entry name" value="Ser_deHydtase_bsu"/>
</dbReference>
<dbReference type="InterPro" id="IPR029009">
    <property type="entry name" value="ASB_dom_sf"/>
</dbReference>
<proteinExistence type="inferred from homology"/>
<dbReference type="InterPro" id="IPR051318">
    <property type="entry name" value="Fe-S_L-Ser"/>
</dbReference>
<comment type="catalytic activity">
    <reaction evidence="10 11">
        <text>L-serine = pyruvate + NH4(+)</text>
        <dbReference type="Rhea" id="RHEA:19169"/>
        <dbReference type="ChEBI" id="CHEBI:15361"/>
        <dbReference type="ChEBI" id="CHEBI:28938"/>
        <dbReference type="ChEBI" id="CHEBI:33384"/>
        <dbReference type="EC" id="4.3.1.17"/>
    </reaction>
</comment>
<evidence type="ECO:0000313" key="14">
    <source>
        <dbReference type="EMBL" id="SFW40076.1"/>
    </source>
</evidence>
<evidence type="ECO:0000259" key="13">
    <source>
        <dbReference type="Pfam" id="PF03315"/>
    </source>
</evidence>
<keyword evidence="9 11" id="KW-0456">Lyase</keyword>
<feature type="domain" description="Serine dehydratase-like alpha subunit" evidence="12">
    <location>
        <begin position="185"/>
        <end position="448"/>
    </location>
</feature>
<dbReference type="Pfam" id="PF03313">
    <property type="entry name" value="SDH_alpha"/>
    <property type="match status" value="1"/>
</dbReference>
<gene>
    <name evidence="14" type="ORF">SAMN02910291_01148</name>
</gene>
<comment type="pathway">
    <text evidence="2">Carbohydrate biosynthesis; gluconeogenesis.</text>
</comment>
<dbReference type="NCBIfam" id="TIGR00720">
    <property type="entry name" value="sda_mono"/>
    <property type="match status" value="1"/>
</dbReference>
<dbReference type="GO" id="GO:0006094">
    <property type="term" value="P:gluconeogenesis"/>
    <property type="evidence" value="ECO:0007669"/>
    <property type="project" value="UniProtKB-KW"/>
</dbReference>
<evidence type="ECO:0000256" key="11">
    <source>
        <dbReference type="RuleBase" id="RU366059"/>
    </source>
</evidence>
<name>A0AA94HS88_DESDE</name>
<evidence type="ECO:0000256" key="3">
    <source>
        <dbReference type="ARBA" id="ARBA00008636"/>
    </source>
</evidence>
<dbReference type="PANTHER" id="PTHR30182:SF1">
    <property type="entry name" value="L-SERINE DEHYDRATASE 1"/>
    <property type="match status" value="1"/>
</dbReference>
<evidence type="ECO:0000256" key="1">
    <source>
        <dbReference type="ARBA" id="ARBA00001966"/>
    </source>
</evidence>
<keyword evidence="4 11" id="KW-0312">Gluconeogenesis</keyword>
<comment type="similarity">
    <text evidence="3 11">Belongs to the iron-sulfur dependent L-serine dehydratase family.</text>
</comment>
<dbReference type="GO" id="GO:0003941">
    <property type="term" value="F:L-serine ammonia-lyase activity"/>
    <property type="evidence" value="ECO:0007669"/>
    <property type="project" value="UniProtKB-UniRule"/>
</dbReference>
<reference evidence="15" key="1">
    <citation type="submission" date="2016-11" db="EMBL/GenBank/DDBJ databases">
        <authorList>
            <person name="Jaros S."/>
            <person name="Januszkiewicz K."/>
            <person name="Wedrychowicz H."/>
        </authorList>
    </citation>
    <scope>NUCLEOTIDE SEQUENCE [LARGE SCALE GENOMIC DNA]</scope>
    <source>
        <strain evidence="15">DSM 7057</strain>
    </source>
</reference>
<keyword evidence="5 11" id="KW-0004">4Fe-4S</keyword>
<dbReference type="Gene3D" id="3.30.1330.90">
    <property type="entry name" value="D-3-phosphoglycerate dehydrogenase, domain 3"/>
    <property type="match status" value="1"/>
</dbReference>
<dbReference type="RefSeq" id="WP_072311653.1">
    <property type="nucleotide sequence ID" value="NZ_FPIW01000015.1"/>
</dbReference>
<dbReference type="PANTHER" id="PTHR30182">
    <property type="entry name" value="L-SERINE DEHYDRATASE"/>
    <property type="match status" value="1"/>
</dbReference>
<organism evidence="14 15">
    <name type="scientific">Desulfovibrio desulfuricans</name>
    <dbReference type="NCBI Taxonomy" id="876"/>
    <lineage>
        <taxon>Bacteria</taxon>
        <taxon>Pseudomonadati</taxon>
        <taxon>Thermodesulfobacteriota</taxon>
        <taxon>Desulfovibrionia</taxon>
        <taxon>Desulfovibrionales</taxon>
        <taxon>Desulfovibrionaceae</taxon>
        <taxon>Desulfovibrio</taxon>
    </lineage>
</organism>
<evidence type="ECO:0000256" key="6">
    <source>
        <dbReference type="ARBA" id="ARBA00022723"/>
    </source>
</evidence>